<comment type="function">
    <text evidence="5">Small GTPase required for proper localization of RNA polymerase II and III (RNAPII and RNAPIII). May act at an RNAP assembly step prior to nuclear import.</text>
</comment>
<dbReference type="OrthoDB" id="5839at2759"/>
<dbReference type="AlphaFoldDB" id="A0A8H7ZMD6"/>
<keyword evidence="3 5" id="KW-0378">Hydrolase</keyword>
<evidence type="ECO:0000256" key="5">
    <source>
        <dbReference type="RuleBase" id="RU365059"/>
    </source>
</evidence>
<evidence type="ECO:0000313" key="6">
    <source>
        <dbReference type="EMBL" id="KAG5455845.1"/>
    </source>
</evidence>
<dbReference type="EMBL" id="JAEFCI010012703">
    <property type="protein sequence ID" value="KAG5455845.1"/>
    <property type="molecule type" value="Genomic_DNA"/>
</dbReference>
<proteinExistence type="inferred from homology"/>
<dbReference type="GO" id="GO:0005525">
    <property type="term" value="F:GTP binding"/>
    <property type="evidence" value="ECO:0007669"/>
    <property type="project" value="UniProtKB-KW"/>
</dbReference>
<sequence>MPYAQVRAGGFSRHAASAQWPRPMALLPAFLGLGWLSRNDRNACWVKLGTAWTGGSEGRPESAGSARSTLVNLDPANEFLPYECAVNMSDLVTLTDVVAQQGLGPNGGIMYVFSMFAGAKRVSDGVFKGPLAPVNLVDAHYCTEPSKFISVLLISLVMMLQLELPHINVLSKVDLMEAYGKLRTFFFWRSTVYDQLDFNLDFYTEVLDLSYLLNHLEQERFSQNLVHAPRARTLLNGLRKTKNKDKDSVVRLVRAVDKAGGYVFGVLNAGGNAIILEQVAREISRVREVMDVQERWETLFPTWCIASSPDLL</sequence>
<dbReference type="InterPro" id="IPR027417">
    <property type="entry name" value="P-loop_NTPase"/>
</dbReference>
<dbReference type="GO" id="GO:0003924">
    <property type="term" value="F:GTPase activity"/>
    <property type="evidence" value="ECO:0007669"/>
    <property type="project" value="TreeGrafter"/>
</dbReference>
<dbReference type="SUPFAM" id="SSF52540">
    <property type="entry name" value="P-loop containing nucleoside triphosphate hydrolases"/>
    <property type="match status" value="1"/>
</dbReference>
<evidence type="ECO:0000256" key="4">
    <source>
        <dbReference type="ARBA" id="ARBA00023134"/>
    </source>
</evidence>
<evidence type="ECO:0000256" key="2">
    <source>
        <dbReference type="ARBA" id="ARBA00022741"/>
    </source>
</evidence>
<comment type="caution">
    <text evidence="6">The sequence shown here is derived from an EMBL/GenBank/DDBJ whole genome shotgun (WGS) entry which is preliminary data.</text>
</comment>
<evidence type="ECO:0000313" key="7">
    <source>
        <dbReference type="Proteomes" id="UP000673691"/>
    </source>
</evidence>
<name>A0A8H7ZMD6_9FUNG</name>
<keyword evidence="2 5" id="KW-0547">Nucleotide-binding</keyword>
<dbReference type="Gene3D" id="3.40.50.300">
    <property type="entry name" value="P-loop containing nucleotide triphosphate hydrolases"/>
    <property type="match status" value="2"/>
</dbReference>
<comment type="subunit">
    <text evidence="5">Binds to RNA polymerase II (RNAPII).</text>
</comment>
<reference evidence="6 7" key="1">
    <citation type="journal article" name="Sci. Rep.">
        <title>Genome-scale phylogenetic analyses confirm Olpidium as the closest living zoosporic fungus to the non-flagellated, terrestrial fungi.</title>
        <authorList>
            <person name="Chang Y."/>
            <person name="Rochon D."/>
            <person name="Sekimoto S."/>
            <person name="Wang Y."/>
            <person name="Chovatia M."/>
            <person name="Sandor L."/>
            <person name="Salamov A."/>
            <person name="Grigoriev I.V."/>
            <person name="Stajich J.E."/>
            <person name="Spatafora J.W."/>
        </authorList>
    </citation>
    <scope>NUCLEOTIDE SEQUENCE [LARGE SCALE GENOMIC DNA]</scope>
    <source>
        <strain evidence="6">S191</strain>
    </source>
</reference>
<evidence type="ECO:0000256" key="3">
    <source>
        <dbReference type="ARBA" id="ARBA00022801"/>
    </source>
</evidence>
<gene>
    <name evidence="6" type="ORF">BJ554DRAFT_4588</name>
</gene>
<evidence type="ECO:0000256" key="1">
    <source>
        <dbReference type="ARBA" id="ARBA00005290"/>
    </source>
</evidence>
<dbReference type="Pfam" id="PF03029">
    <property type="entry name" value="ATP_bind_1"/>
    <property type="match status" value="2"/>
</dbReference>
<dbReference type="GO" id="GO:0005737">
    <property type="term" value="C:cytoplasm"/>
    <property type="evidence" value="ECO:0007669"/>
    <property type="project" value="TreeGrafter"/>
</dbReference>
<dbReference type="InterPro" id="IPR004130">
    <property type="entry name" value="Gpn"/>
</dbReference>
<accession>A0A8H7ZMD6</accession>
<keyword evidence="7" id="KW-1185">Reference proteome</keyword>
<dbReference type="PANTHER" id="PTHR21231">
    <property type="entry name" value="XPA-BINDING PROTEIN 1-RELATED"/>
    <property type="match status" value="1"/>
</dbReference>
<organism evidence="6 7">
    <name type="scientific">Olpidium bornovanus</name>
    <dbReference type="NCBI Taxonomy" id="278681"/>
    <lineage>
        <taxon>Eukaryota</taxon>
        <taxon>Fungi</taxon>
        <taxon>Fungi incertae sedis</taxon>
        <taxon>Olpidiomycota</taxon>
        <taxon>Olpidiomycotina</taxon>
        <taxon>Olpidiomycetes</taxon>
        <taxon>Olpidiales</taxon>
        <taxon>Olpidiaceae</taxon>
        <taxon>Olpidium</taxon>
    </lineage>
</organism>
<protein>
    <recommendedName>
        <fullName evidence="5">GPN-loop GTPase 2</fullName>
    </recommendedName>
</protein>
<keyword evidence="4 5" id="KW-0342">GTP-binding</keyword>
<dbReference type="PANTHER" id="PTHR21231:SF3">
    <property type="entry name" value="GPN-LOOP GTPASE 2"/>
    <property type="match status" value="1"/>
</dbReference>
<comment type="similarity">
    <text evidence="1 5">Belongs to the GPN-loop GTPase family.</text>
</comment>
<dbReference type="Proteomes" id="UP000673691">
    <property type="component" value="Unassembled WGS sequence"/>
</dbReference>